<keyword evidence="2" id="KW-0009">Actin-binding</keyword>
<organism evidence="6">
    <name type="scientific">Rodentolepis nana</name>
    <name type="common">Dwarf tapeworm</name>
    <name type="synonym">Hymenolepis nana</name>
    <dbReference type="NCBI Taxonomy" id="102285"/>
    <lineage>
        <taxon>Eukaryota</taxon>
        <taxon>Metazoa</taxon>
        <taxon>Spiralia</taxon>
        <taxon>Lophotrochozoa</taxon>
        <taxon>Platyhelminthes</taxon>
        <taxon>Cestoda</taxon>
        <taxon>Eucestoda</taxon>
        <taxon>Cyclophyllidea</taxon>
        <taxon>Hymenolepididae</taxon>
        <taxon>Rodentolepis</taxon>
    </lineage>
</organism>
<keyword evidence="5" id="KW-1185">Reference proteome</keyword>
<accession>A0A0R3TYH4</accession>
<evidence type="ECO:0000313" key="4">
    <source>
        <dbReference type="EMBL" id="VDO14398.1"/>
    </source>
</evidence>
<evidence type="ECO:0000256" key="2">
    <source>
        <dbReference type="ARBA" id="ARBA00023203"/>
    </source>
</evidence>
<name>A0A0R3TYH4_RODNA</name>
<dbReference type="WBParaSite" id="HNAJ_0001292301-mRNA-1">
    <property type="protein sequence ID" value="HNAJ_0001292301-mRNA-1"/>
    <property type="gene ID" value="HNAJ_0001292301"/>
</dbReference>
<evidence type="ECO:0000259" key="3">
    <source>
        <dbReference type="PROSITE" id="PS50021"/>
    </source>
</evidence>
<reference evidence="4 5" key="2">
    <citation type="submission" date="2018-11" db="EMBL/GenBank/DDBJ databases">
        <authorList>
            <consortium name="Pathogen Informatics"/>
        </authorList>
    </citation>
    <scope>NUCLEOTIDE SEQUENCE [LARGE SCALE GENOMIC DNA]</scope>
</reference>
<dbReference type="InterPro" id="IPR001589">
    <property type="entry name" value="Actinin_actin-bd_CS"/>
</dbReference>
<dbReference type="SUPFAM" id="SSF47576">
    <property type="entry name" value="Calponin-homology domain, CH-domain"/>
    <property type="match status" value="1"/>
</dbReference>
<evidence type="ECO:0000313" key="5">
    <source>
        <dbReference type="Proteomes" id="UP000278807"/>
    </source>
</evidence>
<dbReference type="AlphaFoldDB" id="A0A0R3TYH4"/>
<dbReference type="EMBL" id="UZAE01014771">
    <property type="protein sequence ID" value="VDO14398.1"/>
    <property type="molecule type" value="Genomic_DNA"/>
</dbReference>
<dbReference type="OrthoDB" id="18853at2759"/>
<dbReference type="SMART" id="SM00033">
    <property type="entry name" value="CH"/>
    <property type="match status" value="2"/>
</dbReference>
<dbReference type="Pfam" id="PF00307">
    <property type="entry name" value="CH"/>
    <property type="match status" value="2"/>
</dbReference>
<dbReference type="PROSITE" id="PS50021">
    <property type="entry name" value="CH"/>
    <property type="match status" value="2"/>
</dbReference>
<feature type="domain" description="Calponin-homology (CH)" evidence="3">
    <location>
        <begin position="17"/>
        <end position="141"/>
    </location>
</feature>
<reference evidence="6" key="1">
    <citation type="submission" date="2017-02" db="UniProtKB">
        <authorList>
            <consortium name="WormBaseParasite"/>
        </authorList>
    </citation>
    <scope>IDENTIFICATION</scope>
</reference>
<dbReference type="InterPro" id="IPR036872">
    <property type="entry name" value="CH_dom_sf"/>
</dbReference>
<dbReference type="Gene3D" id="1.10.418.10">
    <property type="entry name" value="Calponin-like domain"/>
    <property type="match status" value="2"/>
</dbReference>
<proteinExistence type="predicted"/>
<dbReference type="Proteomes" id="UP000278807">
    <property type="component" value="Unassembled WGS sequence"/>
</dbReference>
<gene>
    <name evidence="4" type="ORF">HNAJ_LOCUS12897</name>
</gene>
<dbReference type="FunFam" id="1.10.418.10:FF:000001">
    <property type="entry name" value="Actinin alpha 1"/>
    <property type="match status" value="1"/>
</dbReference>
<keyword evidence="1" id="KW-0677">Repeat</keyword>
<evidence type="ECO:0000256" key="1">
    <source>
        <dbReference type="ARBA" id="ARBA00022737"/>
    </source>
</evidence>
<dbReference type="InterPro" id="IPR001715">
    <property type="entry name" value="CH_dom"/>
</dbReference>
<dbReference type="PROSITE" id="PS00019">
    <property type="entry name" value="ACTININ_1"/>
    <property type="match status" value="1"/>
</dbReference>
<sequence length="291" mass="33918">MKYEQNTISRLQAEVSRVQKKTYTNWINIYLRPHNMEVTDLYKDLSDGKRLMQLLEVISNANLGKPNKGILRVQKIENVGRALNFIKSKVNSRYIQIFIQIVIYVPFESQVHLENIGAEDIVDGNPTLILGLIWTIILRFQIEEVIQKIEPQQFGPQRSAKEALLLWCQNKTKDYKNVDIKDFSTSWRDGMAFGALINNHEPEALDMSRLRPDRPIENLTIAFKVAEECFDVPQMLDPQDVNVPKPDERSIMTYVSSMYQMLNKHRNKNKNANRVGKVRLCSRSWLFTNIY</sequence>
<dbReference type="PROSITE" id="PS00020">
    <property type="entry name" value="ACTININ_2"/>
    <property type="match status" value="1"/>
</dbReference>
<dbReference type="PANTHER" id="PTHR11915">
    <property type="entry name" value="SPECTRIN/FILAMIN RELATED CYTOSKELETAL PROTEIN"/>
    <property type="match status" value="1"/>
</dbReference>
<dbReference type="STRING" id="102285.A0A0R3TYH4"/>
<protein>
    <submittedName>
        <fullName evidence="6">Calponin-homology (CH) domain-containing protein</fullName>
    </submittedName>
</protein>
<feature type="domain" description="Calponin-homology (CH)" evidence="3">
    <location>
        <begin position="158"/>
        <end position="263"/>
    </location>
</feature>
<evidence type="ECO:0000313" key="6">
    <source>
        <dbReference type="WBParaSite" id="HNAJ_0001292301-mRNA-1"/>
    </source>
</evidence>
<dbReference type="GO" id="GO:0003779">
    <property type="term" value="F:actin binding"/>
    <property type="evidence" value="ECO:0007669"/>
    <property type="project" value="UniProtKB-KW"/>
</dbReference>